<feature type="domain" description="Prion-inhibition and propagation HeLo" evidence="2">
    <location>
        <begin position="6"/>
        <end position="222"/>
    </location>
</feature>
<gene>
    <name evidence="3" type="ORF">N7482_010592</name>
</gene>
<dbReference type="AlphaFoldDB" id="A0A9W9LEN6"/>
<evidence type="ECO:0000313" key="4">
    <source>
        <dbReference type="Proteomes" id="UP001149163"/>
    </source>
</evidence>
<proteinExistence type="predicted"/>
<comment type="caution">
    <text evidence="3">The sequence shown here is derived from an EMBL/GenBank/DDBJ whole genome shotgun (WGS) entry which is preliminary data.</text>
</comment>
<dbReference type="EMBL" id="JAPQKN010000008">
    <property type="protein sequence ID" value="KAJ5151340.1"/>
    <property type="molecule type" value="Genomic_DNA"/>
</dbReference>
<dbReference type="RefSeq" id="XP_056538673.1">
    <property type="nucleotide sequence ID" value="XM_056692716.1"/>
</dbReference>
<dbReference type="InterPro" id="IPR038305">
    <property type="entry name" value="HeLo_sf"/>
</dbReference>
<dbReference type="Gene3D" id="1.20.120.1020">
    <property type="entry name" value="Prion-inhibition and propagation, HeLo domain"/>
    <property type="match status" value="1"/>
</dbReference>
<dbReference type="PANTHER" id="PTHR42345">
    <property type="entry name" value="TPR_REGION DOMAIN-CONTAINING PROTEIN"/>
    <property type="match status" value="1"/>
</dbReference>
<evidence type="ECO:0000313" key="3">
    <source>
        <dbReference type="EMBL" id="KAJ5151340.1"/>
    </source>
</evidence>
<dbReference type="Pfam" id="PF14479">
    <property type="entry name" value="HeLo"/>
    <property type="match status" value="1"/>
</dbReference>
<keyword evidence="4" id="KW-1185">Reference proteome</keyword>
<evidence type="ECO:0000256" key="1">
    <source>
        <dbReference type="SAM" id="SignalP"/>
    </source>
</evidence>
<evidence type="ECO:0000259" key="2">
    <source>
        <dbReference type="Pfam" id="PF14479"/>
    </source>
</evidence>
<protein>
    <recommendedName>
        <fullName evidence="2">Prion-inhibition and propagation HeLo domain-containing protein</fullName>
    </recommendedName>
</protein>
<dbReference type="OrthoDB" id="20872at2759"/>
<dbReference type="InterPro" id="IPR029498">
    <property type="entry name" value="HeLo_dom"/>
</dbReference>
<accession>A0A9W9LEN6</accession>
<feature type="signal peptide" evidence="1">
    <location>
        <begin position="1"/>
        <end position="23"/>
    </location>
</feature>
<organism evidence="3 4">
    <name type="scientific">Penicillium canariense</name>
    <dbReference type="NCBI Taxonomy" id="189055"/>
    <lineage>
        <taxon>Eukaryota</taxon>
        <taxon>Fungi</taxon>
        <taxon>Dikarya</taxon>
        <taxon>Ascomycota</taxon>
        <taxon>Pezizomycotina</taxon>
        <taxon>Eurotiomycetes</taxon>
        <taxon>Eurotiomycetidae</taxon>
        <taxon>Eurotiales</taxon>
        <taxon>Aspergillaceae</taxon>
        <taxon>Penicillium</taxon>
    </lineage>
</organism>
<dbReference type="GeneID" id="81431892"/>
<dbReference type="PANTHER" id="PTHR42345:SF2">
    <property type="entry name" value="HELICASE-LIKE PROTEIN"/>
    <property type="match status" value="1"/>
</dbReference>
<feature type="chain" id="PRO_5040783881" description="Prion-inhibition and propagation HeLo domain-containing protein" evidence="1">
    <location>
        <begin position="24"/>
        <end position="928"/>
    </location>
</feature>
<name>A0A9W9LEN6_9EURO</name>
<reference evidence="3" key="2">
    <citation type="journal article" date="2023" name="IMA Fungus">
        <title>Comparative genomic study of the Penicillium genus elucidates a diverse pangenome and 15 lateral gene transfer events.</title>
        <authorList>
            <person name="Petersen C."/>
            <person name="Sorensen T."/>
            <person name="Nielsen M.R."/>
            <person name="Sondergaard T.E."/>
            <person name="Sorensen J.L."/>
            <person name="Fitzpatrick D.A."/>
            <person name="Frisvad J.C."/>
            <person name="Nielsen K.L."/>
        </authorList>
    </citation>
    <scope>NUCLEOTIDE SEQUENCE</scope>
    <source>
        <strain evidence="3">IBT 26290</strain>
    </source>
</reference>
<sequence length="928" mass="101962">MEIASTAIGVVGLAALFSTCIETLDTLSSAARYSVNREILQTKIEVERLRLMVWGESAGITDIDPNRPEHETPDDLAILDESLQGAALRPAVAGLLTCFTHYFEDIEQLQSRYGVAPRKESQEKQKTTALAEKPTREMLLSTFQKTYLRFQERTLTTQKKTSPLKKAMWAVSDERKFRVLIAELRAINDSLTSLLPAIRDKTRVQMRAEILRSSDVNQLQNLVTAADDVTDLIAETASLRLEMLSTASQHGAPTPAPRAVQVIPTSATSPHGLLTHPSAQDPLPRPKSIVQNLIAATLAAPSGLPSMPGGTTCDLYDNTGALVIHKAYHKPNSLACFTWLVGLGETPESSEVQLVSDSVFDLRYIPDNISRVADKLLEVSVDADRKYAGWSPGSTSLTGFAREATFWNRASELENRVDPSWKRTKSKQLYTSFIHQRWKKIVAEGLGDDFTDRKGYDQLEELLGPSEYTWLDSEEGYKLRHQITDLLGALSSSIVPSFEATGSIALLAFYEKIDPNARFGFADFMRQMLVAREAILRIQRDDRRWYGGITTRVIYDMIAADLWAQNMEVNIDAGFKVSKNVLQQQMDGIIKFVDEMQWPYADEVRKTANHLREAQAHEINVDVRVHDWMGGLVFPGASFPLTVVGVVYLLSPTLRAHMPSESVNIRQGNFGIVYPEASYWHSRSVLGKVLAPLSLSSETGRPQVRCLGGWIGPCPSPSIPECRLGITVSLSTRQPPFAPLELYSSGGDADTISTSGGQGDSGEWMLPKPPVRSSDTVAVQTIRLSKVAVASTSAKDAPLYTALIDFRLERSRTFVTFTLYTNSVFVAAPACRGTHKIDPRAAGHYTFGVRGVEELGRMSQKGDAAANMAILVVNATGGPVSEVFARAWCSHTGTNAVVWRHEGGKCCFKCALMVASTDGLGTGVLIVC</sequence>
<keyword evidence="1" id="KW-0732">Signal</keyword>
<dbReference type="Proteomes" id="UP001149163">
    <property type="component" value="Unassembled WGS sequence"/>
</dbReference>
<reference evidence="3" key="1">
    <citation type="submission" date="2022-11" db="EMBL/GenBank/DDBJ databases">
        <authorList>
            <person name="Petersen C."/>
        </authorList>
    </citation>
    <scope>NUCLEOTIDE SEQUENCE</scope>
    <source>
        <strain evidence="3">IBT 26290</strain>
    </source>
</reference>